<dbReference type="InterPro" id="IPR011124">
    <property type="entry name" value="Znf_CW"/>
</dbReference>
<keyword evidence="12" id="KW-1185">Reference proteome</keyword>
<dbReference type="Gene3D" id="2.40.330.10">
    <property type="entry name" value="DNA-binding pseudobarrel domain"/>
    <property type="match status" value="1"/>
</dbReference>
<protein>
    <recommendedName>
        <fullName evidence="10">CW-type domain-containing protein</fullName>
    </recommendedName>
</protein>
<dbReference type="GO" id="GO:0005634">
    <property type="term" value="C:nucleus"/>
    <property type="evidence" value="ECO:0007669"/>
    <property type="project" value="UniProtKB-SubCell"/>
</dbReference>
<keyword evidence="5" id="KW-0805">Transcription regulation</keyword>
<evidence type="ECO:0000256" key="7">
    <source>
        <dbReference type="ARBA" id="ARBA00023163"/>
    </source>
</evidence>
<accession>A0A8X8WFI0</accession>
<evidence type="ECO:0000313" key="12">
    <source>
        <dbReference type="Proteomes" id="UP000298416"/>
    </source>
</evidence>
<sequence>MSATMEVCFNSNCKESSEKWKRGWRRRTGEYAHLCDPCASAYEDGKFCETFHTNASGWRCCESCGKTPNPAWPPPLHFLPSHPERMKDISMKTWSGIAASGPVPWHQAPSLFNGPSIQANDQLKMPFEVDVSDGIGRYGLSERLSMASPEMKQEPSCERLANGKMRFGPPEILQNGNIGLKVKEQYCPFTSDFMPIYSRNDTSSNRSLGVASSSKNETDDTPISSILSQSPSVSITVGKQVFSSSGLDSCGEGQIRTEKSRGDVRSRNQLLPRYRPQITNEELQKISGEYPMVVAVPHDFEAVSCWSGLECCLYRFYKTVAGYGLCPSPDRSYLFNLPEEIRKAYFPSINQAEGLPLNVQDIKGKEWVFQFRFWPNNNSRMLEPEGKLIMGGRKASVVPSFDQGEVNVIGSETSSPGDANARNKSADIISVNGHMKEKVLEDKLVIPAKRKNNYINAKSKRLRIENEDMMELKLTYKEAQSLIRAPAKIVPSSSIVDGCEFEEFEECEPVIGRPTLFGIDHSGEKIQWVQCEDCLKWRKVPANALVPSKWTCSDNAWDLHRSTCSSAEELTNILLEQLLPAMNKDPRNKEESSERDADVTVAVEGHDTLANSTIQGEGKGLIASSENRTKHPCHRPGCTCIVCLQPPSGKGTKHGHSCDCVVCTPLRYRFRTLMERLEKKQTEPSSSSQTSHEKELDVDACVGSSTVKCSLNVEEVPSSSHVEEPKGRISSASPLKGQIDLNIQPEREEDFSPRSDCGVVKYSQPGSSDRFFRQQQQHRSLESDVIGNLLGKQEGVGCVNIIGCVALDKESG</sequence>
<dbReference type="InterPro" id="IPR015300">
    <property type="entry name" value="DNA-bd_pseudobarrel_sf"/>
</dbReference>
<dbReference type="PANTHER" id="PTHR46245">
    <property type="entry name" value="B3 DOMAIN-CONTAINING PROTEIN OS07G0563300"/>
    <property type="match status" value="1"/>
</dbReference>
<dbReference type="Proteomes" id="UP000298416">
    <property type="component" value="Unassembled WGS sequence"/>
</dbReference>
<evidence type="ECO:0000256" key="4">
    <source>
        <dbReference type="ARBA" id="ARBA00022833"/>
    </source>
</evidence>
<keyword evidence="7" id="KW-0804">Transcription</keyword>
<proteinExistence type="predicted"/>
<feature type="region of interest" description="Disordered" evidence="9">
    <location>
        <begin position="198"/>
        <end position="226"/>
    </location>
</feature>
<gene>
    <name evidence="11" type="ORF">SASPL_144559</name>
</gene>
<evidence type="ECO:0000256" key="2">
    <source>
        <dbReference type="ARBA" id="ARBA00022723"/>
    </source>
</evidence>
<dbReference type="Gene3D" id="3.30.40.100">
    <property type="match status" value="1"/>
</dbReference>
<evidence type="ECO:0000256" key="9">
    <source>
        <dbReference type="SAM" id="MobiDB-lite"/>
    </source>
</evidence>
<dbReference type="PANTHER" id="PTHR46245:SF10">
    <property type="entry name" value="B3 DOMAIN-CONTAINING TRANSCRIPTION FACTOR VAL3"/>
    <property type="match status" value="1"/>
</dbReference>
<keyword evidence="8" id="KW-0539">Nucleus</keyword>
<keyword evidence="4" id="KW-0862">Zinc</keyword>
<dbReference type="Pfam" id="PF07496">
    <property type="entry name" value="zf-CW"/>
    <property type="match status" value="1"/>
</dbReference>
<keyword evidence="6" id="KW-0238">DNA-binding</keyword>
<evidence type="ECO:0000256" key="8">
    <source>
        <dbReference type="ARBA" id="ARBA00023242"/>
    </source>
</evidence>
<name>A0A8X8WFI0_SALSN</name>
<organism evidence="11">
    <name type="scientific">Salvia splendens</name>
    <name type="common">Scarlet sage</name>
    <dbReference type="NCBI Taxonomy" id="180675"/>
    <lineage>
        <taxon>Eukaryota</taxon>
        <taxon>Viridiplantae</taxon>
        <taxon>Streptophyta</taxon>
        <taxon>Embryophyta</taxon>
        <taxon>Tracheophyta</taxon>
        <taxon>Spermatophyta</taxon>
        <taxon>Magnoliopsida</taxon>
        <taxon>eudicotyledons</taxon>
        <taxon>Gunneridae</taxon>
        <taxon>Pentapetalae</taxon>
        <taxon>asterids</taxon>
        <taxon>lamiids</taxon>
        <taxon>Lamiales</taxon>
        <taxon>Lamiaceae</taxon>
        <taxon>Nepetoideae</taxon>
        <taxon>Mentheae</taxon>
        <taxon>Salviinae</taxon>
        <taxon>Salvia</taxon>
        <taxon>Salvia subgen. Calosphace</taxon>
        <taxon>core Calosphace</taxon>
    </lineage>
</organism>
<dbReference type="GO" id="GO:0008270">
    <property type="term" value="F:zinc ion binding"/>
    <property type="evidence" value="ECO:0007669"/>
    <property type="project" value="UniProtKB-KW"/>
</dbReference>
<keyword evidence="2" id="KW-0479">Metal-binding</keyword>
<dbReference type="EMBL" id="PNBA02000017">
    <property type="protein sequence ID" value="KAG6393983.1"/>
    <property type="molecule type" value="Genomic_DNA"/>
</dbReference>
<dbReference type="AlphaFoldDB" id="A0A8X8WFI0"/>
<feature type="domain" description="CW-type" evidence="10">
    <location>
        <begin position="522"/>
        <end position="572"/>
    </location>
</feature>
<feature type="region of interest" description="Disordered" evidence="9">
    <location>
        <begin position="677"/>
        <end position="696"/>
    </location>
</feature>
<feature type="compositionally biased region" description="Polar residues" evidence="9">
    <location>
        <begin position="199"/>
        <end position="215"/>
    </location>
</feature>
<reference evidence="11" key="2">
    <citation type="submission" date="2020-08" db="EMBL/GenBank/DDBJ databases">
        <title>Plant Genome Project.</title>
        <authorList>
            <person name="Zhang R.-G."/>
        </authorList>
    </citation>
    <scope>NUCLEOTIDE SEQUENCE</scope>
    <source>
        <strain evidence="11">Huo1</strain>
        <tissue evidence="11">Leaf</tissue>
    </source>
</reference>
<reference evidence="11" key="1">
    <citation type="submission" date="2018-01" db="EMBL/GenBank/DDBJ databases">
        <authorList>
            <person name="Mao J.F."/>
        </authorList>
    </citation>
    <scope>NUCLEOTIDE SEQUENCE</scope>
    <source>
        <strain evidence="11">Huo1</strain>
        <tissue evidence="11">Leaf</tissue>
    </source>
</reference>
<evidence type="ECO:0000256" key="1">
    <source>
        <dbReference type="ARBA" id="ARBA00004123"/>
    </source>
</evidence>
<keyword evidence="3" id="KW-0863">Zinc-finger</keyword>
<dbReference type="GO" id="GO:0003677">
    <property type="term" value="F:DNA binding"/>
    <property type="evidence" value="ECO:0007669"/>
    <property type="project" value="UniProtKB-KW"/>
</dbReference>
<evidence type="ECO:0000313" key="11">
    <source>
        <dbReference type="EMBL" id="KAG6393983.1"/>
    </source>
</evidence>
<dbReference type="PROSITE" id="PS51050">
    <property type="entry name" value="ZF_CW"/>
    <property type="match status" value="1"/>
</dbReference>
<comment type="caution">
    <text evidence="11">The sequence shown here is derived from an EMBL/GenBank/DDBJ whole genome shotgun (WGS) entry which is preliminary data.</text>
</comment>
<evidence type="ECO:0000256" key="6">
    <source>
        <dbReference type="ARBA" id="ARBA00023125"/>
    </source>
</evidence>
<evidence type="ECO:0000256" key="5">
    <source>
        <dbReference type="ARBA" id="ARBA00023015"/>
    </source>
</evidence>
<evidence type="ECO:0000256" key="3">
    <source>
        <dbReference type="ARBA" id="ARBA00022771"/>
    </source>
</evidence>
<evidence type="ECO:0000259" key="10">
    <source>
        <dbReference type="PROSITE" id="PS51050"/>
    </source>
</evidence>
<comment type="subcellular location">
    <subcellularLocation>
        <location evidence="1">Nucleus</location>
    </subcellularLocation>
</comment>